<feature type="transmembrane region" description="Helical" evidence="1">
    <location>
        <begin position="46"/>
        <end position="70"/>
    </location>
</feature>
<dbReference type="Proteomes" id="UP001595698">
    <property type="component" value="Unassembled WGS sequence"/>
</dbReference>
<feature type="domain" description="MHYT" evidence="3">
    <location>
        <begin position="9"/>
        <end position="199"/>
    </location>
</feature>
<accession>A0ABV8EYE5</accession>
<protein>
    <submittedName>
        <fullName evidence="4">MHYT domain-containing protein</fullName>
    </submittedName>
</protein>
<proteinExistence type="predicted"/>
<comment type="caution">
    <text evidence="4">The sequence shown here is derived from an EMBL/GenBank/DDBJ whole genome shotgun (WGS) entry which is preliminary data.</text>
</comment>
<feature type="transmembrane region" description="Helical" evidence="1">
    <location>
        <begin position="15"/>
        <end position="34"/>
    </location>
</feature>
<dbReference type="PROSITE" id="PS50924">
    <property type="entry name" value="MHYT"/>
    <property type="match status" value="1"/>
</dbReference>
<keyword evidence="1" id="KW-0812">Transmembrane</keyword>
<reference evidence="5" key="1">
    <citation type="journal article" date="2019" name="Int. J. Syst. Evol. Microbiol.">
        <title>The Global Catalogue of Microorganisms (GCM) 10K type strain sequencing project: providing services to taxonomists for standard genome sequencing and annotation.</title>
        <authorList>
            <consortium name="The Broad Institute Genomics Platform"/>
            <consortium name="The Broad Institute Genome Sequencing Center for Infectious Disease"/>
            <person name="Wu L."/>
            <person name="Ma J."/>
        </authorList>
    </citation>
    <scope>NUCLEOTIDE SEQUENCE [LARGE SCALE GENOMIC DNA]</scope>
    <source>
        <strain evidence="5">TBRC 7912</strain>
    </source>
</reference>
<feature type="compositionally biased region" description="Low complexity" evidence="2">
    <location>
        <begin position="261"/>
        <end position="274"/>
    </location>
</feature>
<evidence type="ECO:0000313" key="5">
    <source>
        <dbReference type="Proteomes" id="UP001595698"/>
    </source>
</evidence>
<evidence type="ECO:0000256" key="1">
    <source>
        <dbReference type="PROSITE-ProRule" id="PRU00244"/>
    </source>
</evidence>
<evidence type="ECO:0000256" key="2">
    <source>
        <dbReference type="SAM" id="MobiDB-lite"/>
    </source>
</evidence>
<feature type="compositionally biased region" description="Polar residues" evidence="2">
    <location>
        <begin position="275"/>
        <end position="287"/>
    </location>
</feature>
<dbReference type="RefSeq" id="WP_386190002.1">
    <property type="nucleotide sequence ID" value="NZ_JBHSBC010000012.1"/>
</dbReference>
<gene>
    <name evidence="4" type="ORF">ACFOYY_14205</name>
</gene>
<feature type="transmembrane region" description="Helical" evidence="1">
    <location>
        <begin position="109"/>
        <end position="129"/>
    </location>
</feature>
<evidence type="ECO:0000259" key="3">
    <source>
        <dbReference type="PROSITE" id="PS50924"/>
    </source>
</evidence>
<keyword evidence="1" id="KW-0472">Membrane</keyword>
<feature type="transmembrane region" description="Helical" evidence="1">
    <location>
        <begin position="141"/>
        <end position="164"/>
    </location>
</feature>
<feature type="region of interest" description="Disordered" evidence="2">
    <location>
        <begin position="261"/>
        <end position="304"/>
    </location>
</feature>
<evidence type="ECO:0000313" key="4">
    <source>
        <dbReference type="EMBL" id="MFC3981286.1"/>
    </source>
</evidence>
<name>A0ABV8EYE5_9ACTN</name>
<dbReference type="EMBL" id="JBHSBC010000012">
    <property type="protein sequence ID" value="MFC3981286.1"/>
    <property type="molecule type" value="Genomic_DNA"/>
</dbReference>
<organism evidence="4 5">
    <name type="scientific">Streptosporangium jomthongense</name>
    <dbReference type="NCBI Taxonomy" id="1193683"/>
    <lineage>
        <taxon>Bacteria</taxon>
        <taxon>Bacillati</taxon>
        <taxon>Actinomycetota</taxon>
        <taxon>Actinomycetes</taxon>
        <taxon>Streptosporangiales</taxon>
        <taxon>Streptosporangiaceae</taxon>
        <taxon>Streptosporangium</taxon>
    </lineage>
</organism>
<sequence>MSHVDHFSYGLVTPIAAYIVSTIGCMLGLALTAKARAATGPARARWLVGGALSIGGTGIWVMHFVAMMGFTVGGNPIRYDVLLTSVSMLLAVVIVGGGLFLVSSKNYSASRLVVSGMVTGVGVAGMHYLGVSAMNMSATVYYDVTLIALSVVIAMVASTVALWFSVKTDGTLATAGAALIMGVAVCGMHYVGMFAMEVRPRISLTPVDGARGIDFMLPVLGAVSLLTLGLLLAVILAPSEQEMRTDAELLAQLENRRTTARHAATAAAASAPAAQNTGQNTVRNAGQNAPAEQRRPSLFDAQDR</sequence>
<feature type="transmembrane region" description="Helical" evidence="1">
    <location>
        <begin position="82"/>
        <end position="102"/>
    </location>
</feature>
<feature type="transmembrane region" description="Helical" evidence="1">
    <location>
        <begin position="215"/>
        <end position="237"/>
    </location>
</feature>
<feature type="transmembrane region" description="Helical" evidence="1">
    <location>
        <begin position="171"/>
        <end position="195"/>
    </location>
</feature>
<dbReference type="PANTHER" id="PTHR35152">
    <property type="entry name" value="DOMAIN SIGNALLING PROTEIN, PUTATIVE (AFU_ORTHOLOGUE AFUA_5G11310)-RELATED"/>
    <property type="match status" value="1"/>
</dbReference>
<dbReference type="Pfam" id="PF03707">
    <property type="entry name" value="MHYT"/>
    <property type="match status" value="3"/>
</dbReference>
<dbReference type="InterPro" id="IPR005330">
    <property type="entry name" value="MHYT_dom"/>
</dbReference>
<feature type="compositionally biased region" description="Basic and acidic residues" evidence="2">
    <location>
        <begin position="292"/>
        <end position="304"/>
    </location>
</feature>
<keyword evidence="5" id="KW-1185">Reference proteome</keyword>
<keyword evidence="1" id="KW-1133">Transmembrane helix</keyword>
<dbReference type="PANTHER" id="PTHR35152:SF1">
    <property type="entry name" value="DOMAIN SIGNALLING PROTEIN, PUTATIVE (AFU_ORTHOLOGUE AFUA_5G11310)-RELATED"/>
    <property type="match status" value="1"/>
</dbReference>